<feature type="domain" description="SbsA Ig-like" evidence="2">
    <location>
        <begin position="38"/>
        <end position="137"/>
    </location>
</feature>
<dbReference type="SUPFAM" id="SSF49464">
    <property type="entry name" value="Carboxypeptidase regulatory domain-like"/>
    <property type="match status" value="1"/>
</dbReference>
<dbReference type="AlphaFoldDB" id="F0S9K8"/>
<gene>
    <name evidence="3" type="ordered locus">Pedsa_3022</name>
</gene>
<dbReference type="eggNOG" id="COG4704">
    <property type="taxonomic scope" value="Bacteria"/>
</dbReference>
<organism evidence="3 4">
    <name type="scientific">Pseudopedobacter saltans (strain ATCC 51119 / DSM 12145 / JCM 21818 / CCUG 39354 / LMG 10337 / NBRC 100064 / NCIMB 13643)</name>
    <name type="common">Pedobacter saltans</name>
    <dbReference type="NCBI Taxonomy" id="762903"/>
    <lineage>
        <taxon>Bacteria</taxon>
        <taxon>Pseudomonadati</taxon>
        <taxon>Bacteroidota</taxon>
        <taxon>Sphingobacteriia</taxon>
        <taxon>Sphingobacteriales</taxon>
        <taxon>Sphingobacteriaceae</taxon>
        <taxon>Pseudopedobacter</taxon>
    </lineage>
</organism>
<dbReference type="RefSeq" id="WP_013634046.1">
    <property type="nucleotide sequence ID" value="NC_015177.1"/>
</dbReference>
<dbReference type="Proteomes" id="UP000000310">
    <property type="component" value="Chromosome"/>
</dbReference>
<dbReference type="KEGG" id="psn:Pedsa_3022"/>
<reference evidence="4" key="2">
    <citation type="submission" date="2011-02" db="EMBL/GenBank/DDBJ databases">
        <title>The complete genome of Pedobacter saltans DSM 12145.</title>
        <authorList>
            <consortium name="US DOE Joint Genome Institute (JGI-PGF)"/>
            <person name="Lucas S."/>
            <person name="Copeland A."/>
            <person name="Lapidus A."/>
            <person name="Bruce D."/>
            <person name="Goodwin L."/>
            <person name="Pitluck S."/>
            <person name="Kyrpides N."/>
            <person name="Mavromatis K."/>
            <person name="Pagani I."/>
            <person name="Ivanova N."/>
            <person name="Ovchinnikova G."/>
            <person name="Lu M."/>
            <person name="Detter J.C."/>
            <person name="Han C."/>
            <person name="Land M."/>
            <person name="Hauser L."/>
            <person name="Markowitz V."/>
            <person name="Cheng J.-F."/>
            <person name="Hugenholtz P."/>
            <person name="Woyke T."/>
            <person name="Wu D."/>
            <person name="Tindall B."/>
            <person name="Pomrenke H.G."/>
            <person name="Brambilla E."/>
            <person name="Klenk H.-P."/>
            <person name="Eisen J.A."/>
        </authorList>
    </citation>
    <scope>NUCLEOTIDE SEQUENCE [LARGE SCALE GENOMIC DNA]</scope>
    <source>
        <strain evidence="4">ATCC 51119 / DSM 12145 / JCM 21818 / LMG 10337 / NBRC 100064 / NCIMB 13643</strain>
    </source>
</reference>
<dbReference type="OrthoDB" id="9809989at2"/>
<dbReference type="PROSITE" id="PS51257">
    <property type="entry name" value="PROKAR_LIPOPROTEIN"/>
    <property type="match status" value="1"/>
</dbReference>
<keyword evidence="4" id="KW-1185">Reference proteome</keyword>
<dbReference type="InterPro" id="IPR008969">
    <property type="entry name" value="CarboxyPept-like_regulatory"/>
</dbReference>
<sequence length="543" mass="63072">MVLNQKPAKNTNFNAIILAIFLLFGCASIQQPEGGPKDTEAPVLLNENPKNYTRNFNSKKITLEFDEYFKLNNEFTEISISPTQEIPPLYKVKKKSLEIELKDTLEKNTTYTINFGKAISDVNEGNKFKDYTYVFSTGNEIDSLQIAGQVVNYLDNKPLLDATIFVLPVERDTLFGKKRASIFTVTDSSGNFRLKNLKENKYRLYALKEENGGDRIYNNPKESIGFVTEDINLHKDTSGIKIKLFRQYPDEFRNVDRRIEKDGRITIIYNKPIEKPNFKIIEPNITNPIIEYSNNADTTVMWVKDMSFDSIKVVTNNNDKILDTLTIKRNKKDTYTRNILFNTNLVSGKIVPNTQLTLTFNVPIETVDKNKIRLLQDSTQLPNFQIENIDKNKKVFRITYPWKLKKIYNLDIQDDAITDIYGTKNKALKTNFELDEVENYGNLSLNINRSDTTKQYIIQLLTEKYSLIKESVLSQDQLLMYNMLPNSKYLIRIIEDTNKNGIFDTGNVKRREQPENSWFYDKEIVIRPNWDREEKITIPASFN</sequence>
<name>F0S9K8_PSESL</name>
<protein>
    <recommendedName>
        <fullName evidence="2">SbsA Ig-like domain-containing protein</fullName>
    </recommendedName>
</protein>
<dbReference type="InterPro" id="IPR032812">
    <property type="entry name" value="SbsA_Ig"/>
</dbReference>
<accession>F0S9K8</accession>
<evidence type="ECO:0000313" key="3">
    <source>
        <dbReference type="EMBL" id="ADY53561.1"/>
    </source>
</evidence>
<reference evidence="3 4" key="1">
    <citation type="journal article" date="2011" name="Stand. Genomic Sci.">
        <title>Complete genome sequence of the gliding, heparinolytic Pedobacter saltans type strain (113).</title>
        <authorList>
            <person name="Liolios K."/>
            <person name="Sikorski J."/>
            <person name="Lu M."/>
            <person name="Nolan M."/>
            <person name="Lapidus A."/>
            <person name="Lucas S."/>
            <person name="Hammon N."/>
            <person name="Deshpande S."/>
            <person name="Cheng J.F."/>
            <person name="Tapia R."/>
            <person name="Han C."/>
            <person name="Goodwin L."/>
            <person name="Pitluck S."/>
            <person name="Huntemann M."/>
            <person name="Ivanova N."/>
            <person name="Pagani I."/>
            <person name="Mavromatis K."/>
            <person name="Ovchinikova G."/>
            <person name="Pati A."/>
            <person name="Chen A."/>
            <person name="Palaniappan K."/>
            <person name="Land M."/>
            <person name="Hauser L."/>
            <person name="Brambilla E.M."/>
            <person name="Kotsyurbenko O."/>
            <person name="Rohde M."/>
            <person name="Tindall B.J."/>
            <person name="Abt B."/>
            <person name="Goker M."/>
            <person name="Detter J.C."/>
            <person name="Woyke T."/>
            <person name="Bristow J."/>
            <person name="Eisen J.A."/>
            <person name="Markowitz V."/>
            <person name="Hugenholtz P."/>
            <person name="Klenk H.P."/>
            <person name="Kyrpides N.C."/>
        </authorList>
    </citation>
    <scope>NUCLEOTIDE SEQUENCE [LARGE SCALE GENOMIC DNA]</scope>
    <source>
        <strain evidence="4">ATCC 51119 / DSM 12145 / JCM 21818 / LMG 10337 / NBRC 100064 / NCIMB 13643</strain>
    </source>
</reference>
<keyword evidence="1" id="KW-0732">Signal</keyword>
<proteinExistence type="predicted"/>
<evidence type="ECO:0000259" key="2">
    <source>
        <dbReference type="Pfam" id="PF13205"/>
    </source>
</evidence>
<evidence type="ECO:0000256" key="1">
    <source>
        <dbReference type="ARBA" id="ARBA00022729"/>
    </source>
</evidence>
<dbReference type="HOGENOM" id="CLU_014237_1_0_10"/>
<evidence type="ECO:0000313" key="4">
    <source>
        <dbReference type="Proteomes" id="UP000000310"/>
    </source>
</evidence>
<dbReference type="STRING" id="762903.Pedsa_3022"/>
<dbReference type="EMBL" id="CP002545">
    <property type="protein sequence ID" value="ADY53561.1"/>
    <property type="molecule type" value="Genomic_DNA"/>
</dbReference>
<dbReference type="Pfam" id="PF13205">
    <property type="entry name" value="Big_5"/>
    <property type="match status" value="1"/>
</dbReference>